<organism evidence="1 2">
    <name type="scientific">Streptomyces olivochromogenes</name>
    <dbReference type="NCBI Taxonomy" id="1963"/>
    <lineage>
        <taxon>Bacteria</taxon>
        <taxon>Bacillati</taxon>
        <taxon>Actinomycetota</taxon>
        <taxon>Actinomycetes</taxon>
        <taxon>Kitasatosporales</taxon>
        <taxon>Streptomycetaceae</taxon>
        <taxon>Streptomyces</taxon>
    </lineage>
</organism>
<dbReference type="AlphaFoldDB" id="A0A250VTI6"/>
<comment type="caution">
    <text evidence="1">The sequence shown here is derived from an EMBL/GenBank/DDBJ whole genome shotgun (WGS) entry which is preliminary data.</text>
</comment>
<protein>
    <submittedName>
        <fullName evidence="1">Uncharacterized protein</fullName>
    </submittedName>
</protein>
<dbReference type="EMBL" id="BDQI01000034">
    <property type="protein sequence ID" value="GAX57342.1"/>
    <property type="molecule type" value="Genomic_DNA"/>
</dbReference>
<accession>A0A250VTI6</accession>
<evidence type="ECO:0000313" key="1">
    <source>
        <dbReference type="EMBL" id="GAX57342.1"/>
    </source>
</evidence>
<dbReference type="STRING" id="1963.AQJ27_44770"/>
<name>A0A250VTI6_STROL</name>
<reference evidence="2" key="1">
    <citation type="submission" date="2017-05" db="EMBL/GenBank/DDBJ databases">
        <title>Streptomyces olivochromogenes NBRC 3561 whole genome shotgun sequence.</title>
        <authorList>
            <person name="Dohra H."/>
            <person name="Kodani S."/>
        </authorList>
    </citation>
    <scope>NUCLEOTIDE SEQUENCE [LARGE SCALE GENOMIC DNA]</scope>
    <source>
        <strain evidence="2">NBRC 3561</strain>
    </source>
</reference>
<keyword evidence="2" id="KW-1185">Reference proteome</keyword>
<proteinExistence type="predicted"/>
<gene>
    <name evidence="1" type="ORF">SO3561_08912</name>
</gene>
<sequence>MPRQLDQLPPDATSLARRLASLEREVREMRAARRMTAASVGTLRVYADDGTTLLAELGPDAGNGGGGLWTRGLQDPINMSGYLSSGQLQFRPVEDGQVAVPAGITYDSDAFQYTDLILTSGNVASTAHRAMLTLESTFEGGHPYVYVQAEDSNQCNMDVLGVLTAANIAYGTINITPSPGVPTSFNVTGLNLMGSTFTAFATAQTSLPGTQVTGVGVTNVSATGLTVWLTRTNNTSTGISWMVMGI</sequence>
<evidence type="ECO:0000313" key="2">
    <source>
        <dbReference type="Proteomes" id="UP000217446"/>
    </source>
</evidence>
<dbReference type="Proteomes" id="UP000217446">
    <property type="component" value="Unassembled WGS sequence"/>
</dbReference>
<dbReference type="RefSeq" id="WP_067382869.1">
    <property type="nucleotide sequence ID" value="NZ_BDQI01000034.1"/>
</dbReference>